<evidence type="ECO:0000256" key="1">
    <source>
        <dbReference type="ARBA" id="ARBA00023015"/>
    </source>
</evidence>
<dbReference type="Proteomes" id="UP000295184">
    <property type="component" value="Unassembled WGS sequence"/>
</dbReference>
<evidence type="ECO:0000256" key="3">
    <source>
        <dbReference type="ARBA" id="ARBA00023163"/>
    </source>
</evidence>
<keyword evidence="3" id="KW-0804">Transcription</keyword>
<dbReference type="AlphaFoldDB" id="A0A4R1QKN3"/>
<dbReference type="PROSITE" id="PS50995">
    <property type="entry name" value="HTH_MARR_2"/>
    <property type="match status" value="1"/>
</dbReference>
<dbReference type="SMART" id="SM00347">
    <property type="entry name" value="HTH_MARR"/>
    <property type="match status" value="1"/>
</dbReference>
<comment type="caution">
    <text evidence="5">The sequence shown here is derived from an EMBL/GenBank/DDBJ whole genome shotgun (WGS) entry which is preliminary data.</text>
</comment>
<dbReference type="PRINTS" id="PR00598">
    <property type="entry name" value="HTHMARR"/>
</dbReference>
<dbReference type="InterPro" id="IPR036388">
    <property type="entry name" value="WH-like_DNA-bd_sf"/>
</dbReference>
<organism evidence="5 6">
    <name type="scientific">Allofournierella massiliensis</name>
    <dbReference type="NCBI Taxonomy" id="1650663"/>
    <lineage>
        <taxon>Bacteria</taxon>
        <taxon>Bacillati</taxon>
        <taxon>Bacillota</taxon>
        <taxon>Clostridia</taxon>
        <taxon>Eubacteriales</taxon>
        <taxon>Oscillospiraceae</taxon>
        <taxon>Allofournierella</taxon>
    </lineage>
</organism>
<accession>A0A4R1QKN3</accession>
<dbReference type="PANTHER" id="PTHR42756:SF1">
    <property type="entry name" value="TRANSCRIPTIONAL REPRESSOR OF EMRAB OPERON"/>
    <property type="match status" value="1"/>
</dbReference>
<dbReference type="SUPFAM" id="SSF46785">
    <property type="entry name" value="Winged helix' DNA-binding domain"/>
    <property type="match status" value="1"/>
</dbReference>
<sequence>MEHSFHYLLLANQSMVHRQLLAQLKDTGLTLGQPKVLDYLQDHDGAHQAEIARACHIEPASLTSVLNRMEEKALVERRTQQGDRRSFAVYLTEQGRQMARRVQQAFAQLEEQAFAGVSEAEREQFLAVFRRVYGNLKEGER</sequence>
<gene>
    <name evidence="5" type="ORF">EDD77_1232</name>
</gene>
<dbReference type="InterPro" id="IPR000835">
    <property type="entry name" value="HTH_MarR-typ"/>
</dbReference>
<dbReference type="OrthoDB" id="9808725at2"/>
<evidence type="ECO:0000313" key="6">
    <source>
        <dbReference type="Proteomes" id="UP000295184"/>
    </source>
</evidence>
<dbReference type="Gene3D" id="1.10.10.10">
    <property type="entry name" value="Winged helix-like DNA-binding domain superfamily/Winged helix DNA-binding domain"/>
    <property type="match status" value="1"/>
</dbReference>
<dbReference type="Pfam" id="PF12802">
    <property type="entry name" value="MarR_2"/>
    <property type="match status" value="1"/>
</dbReference>
<evidence type="ECO:0000259" key="4">
    <source>
        <dbReference type="PROSITE" id="PS50995"/>
    </source>
</evidence>
<evidence type="ECO:0000313" key="5">
    <source>
        <dbReference type="EMBL" id="TCL54146.1"/>
    </source>
</evidence>
<feature type="domain" description="HTH marR-type" evidence="4">
    <location>
        <begin position="1"/>
        <end position="134"/>
    </location>
</feature>
<reference evidence="5 6" key="1">
    <citation type="submission" date="2019-03" db="EMBL/GenBank/DDBJ databases">
        <title>Genomic Encyclopedia of Type Strains, Phase IV (KMG-IV): sequencing the most valuable type-strain genomes for metagenomic binning, comparative biology and taxonomic classification.</title>
        <authorList>
            <person name="Goeker M."/>
        </authorList>
    </citation>
    <scope>NUCLEOTIDE SEQUENCE [LARGE SCALE GENOMIC DNA]</scope>
    <source>
        <strain evidence="5 6">DSM 100451</strain>
    </source>
</reference>
<keyword evidence="1" id="KW-0805">Transcription regulation</keyword>
<dbReference type="GO" id="GO:0003700">
    <property type="term" value="F:DNA-binding transcription factor activity"/>
    <property type="evidence" value="ECO:0007669"/>
    <property type="project" value="InterPro"/>
</dbReference>
<evidence type="ECO:0000256" key="2">
    <source>
        <dbReference type="ARBA" id="ARBA00023125"/>
    </source>
</evidence>
<proteinExistence type="predicted"/>
<dbReference type="EMBL" id="SLUM01000023">
    <property type="protein sequence ID" value="TCL54146.1"/>
    <property type="molecule type" value="Genomic_DNA"/>
</dbReference>
<dbReference type="STRING" id="1650663.GCA_001486665_01205"/>
<protein>
    <submittedName>
        <fullName evidence="5">DNA-binding MarR family transcriptional regulator</fullName>
    </submittedName>
</protein>
<dbReference type="PANTHER" id="PTHR42756">
    <property type="entry name" value="TRANSCRIPTIONAL REGULATOR, MARR"/>
    <property type="match status" value="1"/>
</dbReference>
<keyword evidence="2 5" id="KW-0238">DNA-binding</keyword>
<dbReference type="RefSeq" id="WP_058963679.1">
    <property type="nucleotide sequence ID" value="NZ_CABKVM010000015.1"/>
</dbReference>
<dbReference type="InterPro" id="IPR036390">
    <property type="entry name" value="WH_DNA-bd_sf"/>
</dbReference>
<dbReference type="GeneID" id="97382359"/>
<dbReference type="GO" id="GO:0003677">
    <property type="term" value="F:DNA binding"/>
    <property type="evidence" value="ECO:0007669"/>
    <property type="project" value="UniProtKB-KW"/>
</dbReference>
<name>A0A4R1QKN3_9FIRM</name>